<evidence type="ECO:0000313" key="2">
    <source>
        <dbReference type="Proteomes" id="UP001500064"/>
    </source>
</evidence>
<sequence>MRPDVVVLALDRPAGVLPRLAVVERDEADRFAGPFDALFGVRVAMMPKVRRRHR</sequence>
<dbReference type="EMBL" id="BAAAMU010000055">
    <property type="protein sequence ID" value="GAA1656955.1"/>
    <property type="molecule type" value="Genomic_DNA"/>
</dbReference>
<name>A0ABP4RQ62_9ACTN</name>
<keyword evidence="2" id="KW-1185">Reference proteome</keyword>
<reference evidence="2" key="1">
    <citation type="journal article" date="2019" name="Int. J. Syst. Evol. Microbiol.">
        <title>The Global Catalogue of Microorganisms (GCM) 10K type strain sequencing project: providing services to taxonomists for standard genome sequencing and annotation.</title>
        <authorList>
            <consortium name="The Broad Institute Genomics Platform"/>
            <consortium name="The Broad Institute Genome Sequencing Center for Infectious Disease"/>
            <person name="Wu L."/>
            <person name="Ma J."/>
        </authorList>
    </citation>
    <scope>NUCLEOTIDE SEQUENCE [LARGE SCALE GENOMIC DNA]</scope>
    <source>
        <strain evidence="2">JCM 13929</strain>
    </source>
</reference>
<dbReference type="Proteomes" id="UP001500064">
    <property type="component" value="Unassembled WGS sequence"/>
</dbReference>
<organism evidence="1 2">
    <name type="scientific">Nonomuraea maheshkhaliensis</name>
    <dbReference type="NCBI Taxonomy" id="419590"/>
    <lineage>
        <taxon>Bacteria</taxon>
        <taxon>Bacillati</taxon>
        <taxon>Actinomycetota</taxon>
        <taxon>Actinomycetes</taxon>
        <taxon>Streptosporangiales</taxon>
        <taxon>Streptosporangiaceae</taxon>
        <taxon>Nonomuraea</taxon>
    </lineage>
</organism>
<accession>A0ABP4RQ62</accession>
<comment type="caution">
    <text evidence="1">The sequence shown here is derived from an EMBL/GenBank/DDBJ whole genome shotgun (WGS) entry which is preliminary data.</text>
</comment>
<protein>
    <submittedName>
        <fullName evidence="1">Uncharacterized protein</fullName>
    </submittedName>
</protein>
<evidence type="ECO:0000313" key="1">
    <source>
        <dbReference type="EMBL" id="GAA1656955.1"/>
    </source>
</evidence>
<gene>
    <name evidence="1" type="ORF">GCM10009733_063280</name>
</gene>
<proteinExistence type="predicted"/>